<reference evidence="7 8" key="1">
    <citation type="submission" date="2024-10" db="EMBL/GenBank/DDBJ databases">
        <title>The Natural Products Discovery Center: Release of the First 8490 Sequenced Strains for Exploring Actinobacteria Biosynthetic Diversity.</title>
        <authorList>
            <person name="Kalkreuter E."/>
            <person name="Kautsar S.A."/>
            <person name="Yang D."/>
            <person name="Bader C.D."/>
            <person name="Teijaro C.N."/>
            <person name="Fluegel L."/>
            <person name="Davis C.M."/>
            <person name="Simpson J.R."/>
            <person name="Lauterbach L."/>
            <person name="Steele A.D."/>
            <person name="Gui C."/>
            <person name="Meng S."/>
            <person name="Li G."/>
            <person name="Viehrig K."/>
            <person name="Ye F."/>
            <person name="Su P."/>
            <person name="Kiefer A.F."/>
            <person name="Nichols A."/>
            <person name="Cepeda A.J."/>
            <person name="Yan W."/>
            <person name="Fan B."/>
            <person name="Jiang Y."/>
            <person name="Adhikari A."/>
            <person name="Zheng C.-J."/>
            <person name="Schuster L."/>
            <person name="Cowan T.M."/>
            <person name="Smanski M.J."/>
            <person name="Chevrette M.G."/>
            <person name="De Carvalho L.P.S."/>
            <person name="Shen B."/>
        </authorList>
    </citation>
    <scope>NUCLEOTIDE SEQUENCE [LARGE SCALE GENOMIC DNA]</scope>
    <source>
        <strain evidence="7 8">NPDC019481</strain>
    </source>
</reference>
<evidence type="ECO:0000256" key="5">
    <source>
        <dbReference type="SAM" id="MobiDB-lite"/>
    </source>
</evidence>
<dbReference type="PROSITE" id="PS00356">
    <property type="entry name" value="HTH_LACI_1"/>
    <property type="match status" value="1"/>
</dbReference>
<keyword evidence="8" id="KW-1185">Reference proteome</keyword>
<dbReference type="Proteomes" id="UP001611580">
    <property type="component" value="Unassembled WGS sequence"/>
</dbReference>
<dbReference type="GO" id="GO:0003677">
    <property type="term" value="F:DNA binding"/>
    <property type="evidence" value="ECO:0007669"/>
    <property type="project" value="UniProtKB-KW"/>
</dbReference>
<dbReference type="Pfam" id="PF00356">
    <property type="entry name" value="LacI"/>
    <property type="match status" value="1"/>
</dbReference>
<comment type="caution">
    <text evidence="7">The sequence shown here is derived from an EMBL/GenBank/DDBJ whole genome shotgun (WGS) entry which is preliminary data.</text>
</comment>
<dbReference type="Pfam" id="PF13377">
    <property type="entry name" value="Peripla_BP_3"/>
    <property type="match status" value="1"/>
</dbReference>
<dbReference type="CDD" id="cd01392">
    <property type="entry name" value="HTH_LacI"/>
    <property type="match status" value="1"/>
</dbReference>
<dbReference type="PANTHER" id="PTHR30146:SF148">
    <property type="entry name" value="HTH-TYPE TRANSCRIPTIONAL REPRESSOR PURR-RELATED"/>
    <property type="match status" value="1"/>
</dbReference>
<keyword evidence="1" id="KW-0678">Repressor</keyword>
<dbReference type="RefSeq" id="WP_397402705.1">
    <property type="nucleotide sequence ID" value="NZ_JBIRYI010000003.1"/>
</dbReference>
<protein>
    <submittedName>
        <fullName evidence="7">LacI family DNA-binding transcriptional regulator</fullName>
    </submittedName>
</protein>
<dbReference type="Gene3D" id="1.10.260.40">
    <property type="entry name" value="lambda repressor-like DNA-binding domains"/>
    <property type="match status" value="1"/>
</dbReference>
<sequence length="368" mass="38680">MENDSSTRSSTDGSADGSTDSPADGSTSTSTGRRRATIWEVAKAAGVSHQTVSRYLRNDAKMRPETVARVQRAVEELDYRPNLTARSMRTRRSGRVAVLLPAVATYGPPQILSGVMEVAHEHGYTVEAFSVEGSPADRFERVLELADSGQVEGVLALAPLPPGSGGRFPERAAIVVSADYDDKFRGVGELADGSPVEDLVVRLAELGHRRFAHVTGALDYASARGRRDVFVATVERLGLGPALVLESDWSAEGARAAVLSLPEEDHPTAVIAASDVGAAGVVLGARERGWTIPGGLSVTGWDNNQLGAYLEPTLTTVNVDHRKLGRAAMARLVATLQPGAETARGAEAASGGPLNTIIWRGSTGPAPS</sequence>
<accession>A0ABW7XH08</accession>
<name>A0ABW7XH08_9MICO</name>
<dbReference type="Gene3D" id="3.40.50.2300">
    <property type="match status" value="2"/>
</dbReference>
<evidence type="ECO:0000313" key="8">
    <source>
        <dbReference type="Proteomes" id="UP001611580"/>
    </source>
</evidence>
<evidence type="ECO:0000256" key="1">
    <source>
        <dbReference type="ARBA" id="ARBA00022491"/>
    </source>
</evidence>
<evidence type="ECO:0000256" key="4">
    <source>
        <dbReference type="ARBA" id="ARBA00023163"/>
    </source>
</evidence>
<dbReference type="EMBL" id="JBIRYI010000003">
    <property type="protein sequence ID" value="MFI2486633.1"/>
    <property type="molecule type" value="Genomic_DNA"/>
</dbReference>
<dbReference type="SMART" id="SM00354">
    <property type="entry name" value="HTH_LACI"/>
    <property type="match status" value="1"/>
</dbReference>
<feature type="compositionally biased region" description="Low complexity" evidence="5">
    <location>
        <begin position="1"/>
        <end position="31"/>
    </location>
</feature>
<keyword evidence="2" id="KW-0805">Transcription regulation</keyword>
<evidence type="ECO:0000313" key="7">
    <source>
        <dbReference type="EMBL" id="MFI2486633.1"/>
    </source>
</evidence>
<feature type="region of interest" description="Disordered" evidence="5">
    <location>
        <begin position="1"/>
        <end position="34"/>
    </location>
</feature>
<keyword evidence="4" id="KW-0804">Transcription</keyword>
<dbReference type="InterPro" id="IPR000843">
    <property type="entry name" value="HTH_LacI"/>
</dbReference>
<dbReference type="InterPro" id="IPR028082">
    <property type="entry name" value="Peripla_BP_I"/>
</dbReference>
<evidence type="ECO:0000256" key="3">
    <source>
        <dbReference type="ARBA" id="ARBA00023125"/>
    </source>
</evidence>
<evidence type="ECO:0000256" key="2">
    <source>
        <dbReference type="ARBA" id="ARBA00023015"/>
    </source>
</evidence>
<evidence type="ECO:0000259" key="6">
    <source>
        <dbReference type="PROSITE" id="PS50932"/>
    </source>
</evidence>
<gene>
    <name evidence="7" type="ORF">ACH47X_06955</name>
</gene>
<dbReference type="PROSITE" id="PS50932">
    <property type="entry name" value="HTH_LACI_2"/>
    <property type="match status" value="1"/>
</dbReference>
<keyword evidence="3 7" id="KW-0238">DNA-binding</keyword>
<dbReference type="InterPro" id="IPR010982">
    <property type="entry name" value="Lambda_DNA-bd_dom_sf"/>
</dbReference>
<dbReference type="InterPro" id="IPR046335">
    <property type="entry name" value="LacI/GalR-like_sensor"/>
</dbReference>
<dbReference type="PANTHER" id="PTHR30146">
    <property type="entry name" value="LACI-RELATED TRANSCRIPTIONAL REPRESSOR"/>
    <property type="match status" value="1"/>
</dbReference>
<feature type="domain" description="HTH lacI-type" evidence="6">
    <location>
        <begin position="36"/>
        <end position="90"/>
    </location>
</feature>
<organism evidence="7 8">
    <name type="scientific">Promicromonospora kroppenstedtii</name>
    <dbReference type="NCBI Taxonomy" id="440482"/>
    <lineage>
        <taxon>Bacteria</taxon>
        <taxon>Bacillati</taxon>
        <taxon>Actinomycetota</taxon>
        <taxon>Actinomycetes</taxon>
        <taxon>Micrococcales</taxon>
        <taxon>Promicromonosporaceae</taxon>
        <taxon>Promicromonospora</taxon>
    </lineage>
</organism>
<proteinExistence type="predicted"/>
<dbReference type="SUPFAM" id="SSF53822">
    <property type="entry name" value="Periplasmic binding protein-like I"/>
    <property type="match status" value="1"/>
</dbReference>
<dbReference type="SUPFAM" id="SSF47413">
    <property type="entry name" value="lambda repressor-like DNA-binding domains"/>
    <property type="match status" value="1"/>
</dbReference>